<protein>
    <recommendedName>
        <fullName evidence="4">PaREP1 domain containing protein</fullName>
    </recommendedName>
</protein>
<evidence type="ECO:0000313" key="3">
    <source>
        <dbReference type="Proteomes" id="UP000002595"/>
    </source>
</evidence>
<dbReference type="Proteomes" id="UP000002595">
    <property type="component" value="Chromosome"/>
</dbReference>
<keyword evidence="3" id="KW-1185">Reference proteome</keyword>
<dbReference type="HOGENOM" id="CLU_2079511_0_0_2"/>
<evidence type="ECO:0008006" key="4">
    <source>
        <dbReference type="Google" id="ProtNLM"/>
    </source>
</evidence>
<evidence type="ECO:0000256" key="1">
    <source>
        <dbReference type="SAM" id="MobiDB-lite"/>
    </source>
</evidence>
<dbReference type="KEGG" id="pis:Pisl_0157"/>
<reference evidence="2" key="1">
    <citation type="submission" date="2006-12" db="EMBL/GenBank/DDBJ databases">
        <title>Complete sequence of Pyrobaculum islandicum DSM 4184.</title>
        <authorList>
            <person name="Copeland A."/>
            <person name="Lucas S."/>
            <person name="Lapidus A."/>
            <person name="Barry K."/>
            <person name="Detter J.C."/>
            <person name="Glavina del Rio T."/>
            <person name="Dalin E."/>
            <person name="Tice H."/>
            <person name="Pitluck S."/>
            <person name="Meincke L."/>
            <person name="Brettin T."/>
            <person name="Bruce D."/>
            <person name="Han C."/>
            <person name="Tapia R."/>
            <person name="Gilna P."/>
            <person name="Schmutz J."/>
            <person name="Larimer F."/>
            <person name="Land M."/>
            <person name="Hauser L."/>
            <person name="Kyrpides N."/>
            <person name="Mikhailova N."/>
            <person name="Cozen A.E."/>
            <person name="Fitz-Gibbon S.T."/>
            <person name="House C.H."/>
            <person name="Saltikov C."/>
            <person name="Lowe T."/>
            <person name="Richardson P."/>
        </authorList>
    </citation>
    <scope>NUCLEOTIDE SEQUENCE [LARGE SCALE GENOMIC DNA]</scope>
    <source>
        <strain evidence="2">DSM 4184</strain>
    </source>
</reference>
<sequence length="117" mass="12961">MSCHPCSGARRLGRRRHDPALGCSKRLQAGPEPPGKAGSRKGGFMPTGYMLAVAKVLEDAARMRLYDLTNVSINLYKFQYNGLDKSGFGGYPHIDLVVDDIERLVEAVFSYLRQLES</sequence>
<organism evidence="2 3">
    <name type="scientific">Pyrobaculum islandicum (strain DSM 4184 / JCM 9189 / GEO3)</name>
    <dbReference type="NCBI Taxonomy" id="384616"/>
    <lineage>
        <taxon>Archaea</taxon>
        <taxon>Thermoproteota</taxon>
        <taxon>Thermoprotei</taxon>
        <taxon>Thermoproteales</taxon>
        <taxon>Thermoproteaceae</taxon>
        <taxon>Pyrobaculum</taxon>
    </lineage>
</organism>
<proteinExistence type="predicted"/>
<dbReference type="AlphaFoldDB" id="A1RQV7"/>
<dbReference type="EMBL" id="CP000504">
    <property type="protein sequence ID" value="ABL87339.1"/>
    <property type="molecule type" value="Genomic_DNA"/>
</dbReference>
<dbReference type="STRING" id="384616.Pisl_0157"/>
<accession>A1RQV7</accession>
<evidence type="ECO:0000313" key="2">
    <source>
        <dbReference type="EMBL" id="ABL87339.1"/>
    </source>
</evidence>
<name>A1RQV7_PYRIL</name>
<gene>
    <name evidence="2" type="ordered locus">Pisl_0157</name>
</gene>
<feature type="region of interest" description="Disordered" evidence="1">
    <location>
        <begin position="20"/>
        <end position="43"/>
    </location>
</feature>
<dbReference type="eggNOG" id="arCOG03711">
    <property type="taxonomic scope" value="Archaea"/>
</dbReference>